<comment type="caution">
    <text evidence="1">The sequence shown here is derived from an EMBL/GenBank/DDBJ whole genome shotgun (WGS) entry which is preliminary data.</text>
</comment>
<evidence type="ECO:0000313" key="2">
    <source>
        <dbReference type="Proteomes" id="UP000442707"/>
    </source>
</evidence>
<dbReference type="Proteomes" id="UP000442707">
    <property type="component" value="Unassembled WGS sequence"/>
</dbReference>
<keyword evidence="2" id="KW-1185">Reference proteome</keyword>
<gene>
    <name evidence="1" type="ORF">F7R91_29050</name>
</gene>
<organism evidence="1 2">
    <name type="scientific">Streptomyces luteolifulvus</name>
    <dbReference type="NCBI Taxonomy" id="2615112"/>
    <lineage>
        <taxon>Bacteria</taxon>
        <taxon>Bacillati</taxon>
        <taxon>Actinomycetota</taxon>
        <taxon>Actinomycetes</taxon>
        <taxon>Kitasatosporales</taxon>
        <taxon>Streptomycetaceae</taxon>
        <taxon>Streptomyces</taxon>
    </lineage>
</organism>
<proteinExistence type="predicted"/>
<evidence type="ECO:0008006" key="3">
    <source>
        <dbReference type="Google" id="ProtNLM"/>
    </source>
</evidence>
<reference evidence="1 2" key="1">
    <citation type="submission" date="2019-09" db="EMBL/GenBank/DDBJ databases">
        <title>Screening of Novel Bioactive Compounds from Soil-Associated.</title>
        <authorList>
            <person name="Zhao S."/>
        </authorList>
    </citation>
    <scope>NUCLEOTIDE SEQUENCE [LARGE SCALE GENOMIC DNA]</scope>
    <source>
        <strain evidence="1 2">HIT-DPA4</strain>
    </source>
</reference>
<name>A0A6H9UUD7_9ACTN</name>
<dbReference type="EMBL" id="VZRB01000024">
    <property type="protein sequence ID" value="KAB1142546.1"/>
    <property type="molecule type" value="Genomic_DNA"/>
</dbReference>
<dbReference type="RefSeq" id="WP_150953262.1">
    <property type="nucleotide sequence ID" value="NZ_VZRB01000024.1"/>
</dbReference>
<sequence length="92" mass="10261">MSDWTWEYEPDAENVVGGLEAAQRLEVEAIAQRIADAVGVRRIGKSFDITESASGVRTFAEGTVMVWYQEDYRDDVVLVLRAQHFGAQNPAT</sequence>
<evidence type="ECO:0000313" key="1">
    <source>
        <dbReference type="EMBL" id="KAB1142546.1"/>
    </source>
</evidence>
<protein>
    <recommendedName>
        <fullName evidence="3">Type II toxin-antitoxin system RelE/ParE family toxin</fullName>
    </recommendedName>
</protein>
<accession>A0A6H9UUD7</accession>
<dbReference type="AlphaFoldDB" id="A0A6H9UUD7"/>